<name>A0ABD6EWU6_9BILA</name>
<keyword evidence="2" id="KW-1185">Reference proteome</keyword>
<comment type="caution">
    <text evidence="1">The sequence shown here is derived from an EMBL/GenBank/DDBJ whole genome shotgun (WGS) entry which is preliminary data.</text>
</comment>
<sequence>MVDRLDWMDDESKKGAYGKITNFQVNVAYPDLIMDDKALNDY</sequence>
<dbReference type="InterPro" id="IPR024079">
    <property type="entry name" value="MetalloPept_cat_dom_sf"/>
</dbReference>
<protein>
    <submittedName>
        <fullName evidence="1">Uncharacterized protein</fullName>
    </submittedName>
</protein>
<dbReference type="AlphaFoldDB" id="A0ABD6EWU6"/>
<dbReference type="InterPro" id="IPR042089">
    <property type="entry name" value="Peptidase_M13_dom_2"/>
</dbReference>
<organism evidence="1 2">
    <name type="scientific">Gnathostoma spinigerum</name>
    <dbReference type="NCBI Taxonomy" id="75299"/>
    <lineage>
        <taxon>Eukaryota</taxon>
        <taxon>Metazoa</taxon>
        <taxon>Ecdysozoa</taxon>
        <taxon>Nematoda</taxon>
        <taxon>Chromadorea</taxon>
        <taxon>Rhabditida</taxon>
        <taxon>Spirurina</taxon>
        <taxon>Gnathostomatomorpha</taxon>
        <taxon>Gnathostomatoidea</taxon>
        <taxon>Gnathostomatidae</taxon>
        <taxon>Gnathostoma</taxon>
    </lineage>
</organism>
<dbReference type="Gene3D" id="1.10.1380.10">
    <property type="entry name" value="Neutral endopeptidase , domain2"/>
    <property type="match status" value="1"/>
</dbReference>
<dbReference type="EMBL" id="JBGFUD010016076">
    <property type="protein sequence ID" value="MFH4984243.1"/>
    <property type="molecule type" value="Genomic_DNA"/>
</dbReference>
<dbReference type="PROSITE" id="PS51885">
    <property type="entry name" value="NEPRILYSIN"/>
    <property type="match status" value="1"/>
</dbReference>
<evidence type="ECO:0000313" key="2">
    <source>
        <dbReference type="Proteomes" id="UP001608902"/>
    </source>
</evidence>
<gene>
    <name evidence="1" type="ORF">AB6A40_010952</name>
</gene>
<evidence type="ECO:0000313" key="1">
    <source>
        <dbReference type="EMBL" id="MFH4984243.1"/>
    </source>
</evidence>
<feature type="non-terminal residue" evidence="1">
    <location>
        <position position="42"/>
    </location>
</feature>
<dbReference type="Proteomes" id="UP001608902">
    <property type="component" value="Unassembled WGS sequence"/>
</dbReference>
<reference evidence="1 2" key="1">
    <citation type="submission" date="2024-08" db="EMBL/GenBank/DDBJ databases">
        <title>Gnathostoma spinigerum genome.</title>
        <authorList>
            <person name="Gonzalez-Bertolin B."/>
            <person name="Monzon S."/>
            <person name="Zaballos A."/>
            <person name="Jimenez P."/>
            <person name="Dekumyoy P."/>
            <person name="Varona S."/>
            <person name="Cuesta I."/>
            <person name="Sumanam S."/>
            <person name="Adisakwattana P."/>
            <person name="Gasser R.B."/>
            <person name="Hernandez-Gonzalez A."/>
            <person name="Young N.D."/>
            <person name="Perteguer M.J."/>
        </authorList>
    </citation>
    <scope>NUCLEOTIDE SEQUENCE [LARGE SCALE GENOMIC DNA]</scope>
    <source>
        <strain evidence="1">AL3</strain>
        <tissue evidence="1">Liver</tissue>
    </source>
</reference>
<proteinExistence type="predicted"/>
<dbReference type="InterPro" id="IPR000718">
    <property type="entry name" value="Peptidase_M13"/>
</dbReference>
<dbReference type="SUPFAM" id="SSF55486">
    <property type="entry name" value="Metalloproteases ('zincins'), catalytic domain"/>
    <property type="match status" value="1"/>
</dbReference>
<dbReference type="Gene3D" id="3.40.390.10">
    <property type="entry name" value="Collagenase (Catalytic Domain)"/>
    <property type="match status" value="1"/>
</dbReference>
<accession>A0ABD6EWU6</accession>